<sequence>MENIKSGSKGEGLYLKIGLAIFSFLLGLLATFVNKIYSEQKTALAYNIIVEPLISIKPGLQNQNTMGLLNKSLFHVKIENVGDLPVKNFAFRLVFNKESNLASTSISTDPIREVPYHIDNNGVTKNELRLSNITLDLQQSVTTNIMVESVSEPTIQAIPNTVNSGHVDWLKASSYSNFSLAYSILSVVRKYIYALVVPGLITALPTAIALFFFGIVQKDEKTYTRRYTIAISSAQAISTIVRVVLYFSLIPDLAFIIKHYFGS</sequence>
<dbReference type="Proteomes" id="UP000638732">
    <property type="component" value="Unassembled WGS sequence"/>
</dbReference>
<dbReference type="RefSeq" id="WP_166587717.1">
    <property type="nucleotide sequence ID" value="NZ_WWEO01000045.1"/>
</dbReference>
<feature type="transmembrane region" description="Helical" evidence="1">
    <location>
        <begin position="191"/>
        <end position="216"/>
    </location>
</feature>
<keyword evidence="1" id="KW-0472">Membrane</keyword>
<gene>
    <name evidence="2" type="ORF">GSY63_20395</name>
</gene>
<organism evidence="2 3">
    <name type="scientific">Mucilaginibacter agri</name>
    <dbReference type="NCBI Taxonomy" id="2695265"/>
    <lineage>
        <taxon>Bacteria</taxon>
        <taxon>Pseudomonadati</taxon>
        <taxon>Bacteroidota</taxon>
        <taxon>Sphingobacteriia</taxon>
        <taxon>Sphingobacteriales</taxon>
        <taxon>Sphingobacteriaceae</taxon>
        <taxon>Mucilaginibacter</taxon>
    </lineage>
</organism>
<reference evidence="2" key="1">
    <citation type="submission" date="2020-01" db="EMBL/GenBank/DDBJ databases">
        <authorList>
            <person name="Seo Y.L."/>
        </authorList>
    </citation>
    <scope>NUCLEOTIDE SEQUENCE</scope>
    <source>
        <strain evidence="2">R11</strain>
    </source>
</reference>
<evidence type="ECO:0000256" key="1">
    <source>
        <dbReference type="SAM" id="Phobius"/>
    </source>
</evidence>
<comment type="caution">
    <text evidence="2">The sequence shown here is derived from an EMBL/GenBank/DDBJ whole genome shotgun (WGS) entry which is preliminary data.</text>
</comment>
<keyword evidence="1" id="KW-1133">Transmembrane helix</keyword>
<name>A0A965ZLE1_9SPHI</name>
<keyword evidence="3" id="KW-1185">Reference proteome</keyword>
<dbReference type="EMBL" id="WWEO01000045">
    <property type="protein sequence ID" value="NCD71736.1"/>
    <property type="molecule type" value="Genomic_DNA"/>
</dbReference>
<keyword evidence="1" id="KW-0812">Transmembrane</keyword>
<evidence type="ECO:0000313" key="3">
    <source>
        <dbReference type="Proteomes" id="UP000638732"/>
    </source>
</evidence>
<feature type="transmembrane region" description="Helical" evidence="1">
    <location>
        <begin position="12"/>
        <end position="33"/>
    </location>
</feature>
<evidence type="ECO:0000313" key="2">
    <source>
        <dbReference type="EMBL" id="NCD71736.1"/>
    </source>
</evidence>
<feature type="transmembrane region" description="Helical" evidence="1">
    <location>
        <begin position="236"/>
        <end position="257"/>
    </location>
</feature>
<accession>A0A965ZLE1</accession>
<dbReference type="AlphaFoldDB" id="A0A965ZLE1"/>
<protein>
    <submittedName>
        <fullName evidence="2">Uncharacterized protein</fullName>
    </submittedName>
</protein>
<reference evidence="2" key="2">
    <citation type="submission" date="2020-10" db="EMBL/GenBank/DDBJ databases">
        <title>Mucilaginibacter sp. nov., isolated from soil.</title>
        <authorList>
            <person name="Jeon C.O."/>
        </authorList>
    </citation>
    <scope>NUCLEOTIDE SEQUENCE</scope>
    <source>
        <strain evidence="2">R11</strain>
    </source>
</reference>
<proteinExistence type="predicted"/>